<evidence type="ECO:0000259" key="3">
    <source>
        <dbReference type="Pfam" id="PF06384"/>
    </source>
</evidence>
<dbReference type="InterPro" id="IPR040065">
    <property type="entry name" value="LZIC"/>
</dbReference>
<gene>
    <name evidence="4" type="ORF">g.2068</name>
</gene>
<dbReference type="InterPro" id="IPR036911">
    <property type="entry name" value="ICAT_sf"/>
</dbReference>
<protein>
    <recommendedName>
        <fullName evidence="3">Beta-catenin-interacting ICAT domain-containing protein</fullName>
    </recommendedName>
</protein>
<dbReference type="AlphaFoldDB" id="A0A1B6MKK7"/>
<dbReference type="PANTHER" id="PTHR16505">
    <property type="entry name" value="PROTEIN LZIC"/>
    <property type="match status" value="1"/>
</dbReference>
<reference evidence="4" key="1">
    <citation type="submission" date="2015-11" db="EMBL/GenBank/DDBJ databases">
        <title>De novo transcriptome assembly of four potential Pierce s Disease insect vectors from Arizona vineyards.</title>
        <authorList>
            <person name="Tassone E.E."/>
        </authorList>
    </citation>
    <scope>NUCLEOTIDE SEQUENCE</scope>
</reference>
<accession>A0A1B6MKK7</accession>
<keyword evidence="2" id="KW-0175">Coiled coil</keyword>
<dbReference type="EMBL" id="GEBQ01003588">
    <property type="protein sequence ID" value="JAT36389.1"/>
    <property type="molecule type" value="Transcribed_RNA"/>
</dbReference>
<comment type="similarity">
    <text evidence="1">Belongs to the CTNNBIP1 family.</text>
</comment>
<dbReference type="Pfam" id="PF06384">
    <property type="entry name" value="ICAT"/>
    <property type="match status" value="1"/>
</dbReference>
<name>A0A1B6MKK7_9HEMI</name>
<organism evidence="4">
    <name type="scientific">Graphocephala atropunctata</name>
    <dbReference type="NCBI Taxonomy" id="36148"/>
    <lineage>
        <taxon>Eukaryota</taxon>
        <taxon>Metazoa</taxon>
        <taxon>Ecdysozoa</taxon>
        <taxon>Arthropoda</taxon>
        <taxon>Hexapoda</taxon>
        <taxon>Insecta</taxon>
        <taxon>Pterygota</taxon>
        <taxon>Neoptera</taxon>
        <taxon>Paraneoptera</taxon>
        <taxon>Hemiptera</taxon>
        <taxon>Auchenorrhyncha</taxon>
        <taxon>Membracoidea</taxon>
        <taxon>Cicadellidae</taxon>
        <taxon>Cicadellinae</taxon>
        <taxon>Cicadellini</taxon>
        <taxon>Graphocephala</taxon>
    </lineage>
</organism>
<dbReference type="SUPFAM" id="SSF81730">
    <property type="entry name" value="beta-catenin-interacting protein ICAT"/>
    <property type="match status" value="1"/>
</dbReference>
<evidence type="ECO:0000313" key="4">
    <source>
        <dbReference type="EMBL" id="JAT36389.1"/>
    </source>
</evidence>
<evidence type="ECO:0000256" key="2">
    <source>
        <dbReference type="SAM" id="Coils"/>
    </source>
</evidence>
<sequence length="198" mass="22262">MTSKGQIETDKLKQNLEEQLERLVQQLSDLEECKDDLDPSEYEESKADTMEQLEELNVRLKKHLTGDMTLVDQLSSMQLATQAAISKAFQTPAVIRMFARREPQQLRERLEVVERDLKLGKLSPSAAGREKAEILSALRQLGEKLTPTELHFLSDQTDSQISLGKNFRFEQVTESASVGERAVMDLATGDVLAAQKNS</sequence>
<feature type="domain" description="Beta-catenin-interacting ICAT" evidence="3">
    <location>
        <begin position="114"/>
        <end position="191"/>
    </location>
</feature>
<dbReference type="GO" id="GO:0008013">
    <property type="term" value="F:beta-catenin binding"/>
    <property type="evidence" value="ECO:0007669"/>
    <property type="project" value="InterPro"/>
</dbReference>
<feature type="coiled-coil region" evidence="2">
    <location>
        <begin position="6"/>
        <end position="36"/>
    </location>
</feature>
<dbReference type="InterPro" id="IPR009428">
    <property type="entry name" value="ICAT_dom"/>
</dbReference>
<proteinExistence type="inferred from homology"/>
<evidence type="ECO:0000256" key="1">
    <source>
        <dbReference type="ARBA" id="ARBA00006505"/>
    </source>
</evidence>
<dbReference type="PANTHER" id="PTHR16505:SF8">
    <property type="entry name" value="PROTEIN LZIC"/>
    <property type="match status" value="1"/>
</dbReference>
<dbReference type="Gene3D" id="1.10.10.490">
    <property type="entry name" value="Beta-catenin-interacting ICAT"/>
    <property type="match status" value="1"/>
</dbReference>